<feature type="compositionally biased region" description="Low complexity" evidence="1">
    <location>
        <begin position="534"/>
        <end position="549"/>
    </location>
</feature>
<feature type="compositionally biased region" description="Gly residues" evidence="1">
    <location>
        <begin position="20"/>
        <end position="32"/>
    </location>
</feature>
<evidence type="ECO:0000313" key="2">
    <source>
        <dbReference type="EMBL" id="CAB4902540.1"/>
    </source>
</evidence>
<gene>
    <name evidence="2" type="ORF">UFOPK3609_00359</name>
</gene>
<dbReference type="EMBL" id="CAFBMQ010000031">
    <property type="protein sequence ID" value="CAB4902540.1"/>
    <property type="molecule type" value="Genomic_DNA"/>
</dbReference>
<reference evidence="2" key="1">
    <citation type="submission" date="2020-05" db="EMBL/GenBank/DDBJ databases">
        <authorList>
            <person name="Chiriac C."/>
            <person name="Salcher M."/>
            <person name="Ghai R."/>
            <person name="Kavagutti S V."/>
        </authorList>
    </citation>
    <scope>NUCLEOTIDE SEQUENCE</scope>
</reference>
<feature type="compositionally biased region" description="Basic residues" evidence="1">
    <location>
        <begin position="1"/>
        <end position="14"/>
    </location>
</feature>
<feature type="compositionally biased region" description="Low complexity" evidence="1">
    <location>
        <begin position="88"/>
        <end position="103"/>
    </location>
</feature>
<proteinExistence type="predicted"/>
<evidence type="ECO:0000256" key="1">
    <source>
        <dbReference type="SAM" id="MobiDB-lite"/>
    </source>
</evidence>
<organism evidence="2">
    <name type="scientific">freshwater metagenome</name>
    <dbReference type="NCBI Taxonomy" id="449393"/>
    <lineage>
        <taxon>unclassified sequences</taxon>
        <taxon>metagenomes</taxon>
        <taxon>ecological metagenomes</taxon>
    </lineage>
</organism>
<feature type="compositionally biased region" description="Gly residues" evidence="1">
    <location>
        <begin position="109"/>
        <end position="119"/>
    </location>
</feature>
<accession>A0A6J7GDF3</accession>
<dbReference type="AlphaFoldDB" id="A0A6J7GDF3"/>
<feature type="compositionally biased region" description="Low complexity" evidence="1">
    <location>
        <begin position="33"/>
        <end position="57"/>
    </location>
</feature>
<feature type="region of interest" description="Disordered" evidence="1">
    <location>
        <begin position="212"/>
        <end position="285"/>
    </location>
</feature>
<protein>
    <submittedName>
        <fullName evidence="2">Unannotated protein</fullName>
    </submittedName>
</protein>
<feature type="region of interest" description="Disordered" evidence="1">
    <location>
        <begin position="502"/>
        <end position="557"/>
    </location>
</feature>
<feature type="region of interest" description="Disordered" evidence="1">
    <location>
        <begin position="1"/>
        <end position="197"/>
    </location>
</feature>
<feature type="region of interest" description="Disordered" evidence="1">
    <location>
        <begin position="429"/>
        <end position="457"/>
    </location>
</feature>
<name>A0A6J7GDF3_9ZZZZ</name>
<sequence>MVVRRHRQQRRPGRAQRAGGAHGVVGGEGDVLGVGHPRRPAAAAAQQRHGQRQPDAAVGGGDPAGSDQAERRGDLGPAAGVQAEDGVVEQPGLVVGVEGLGEPHMVGPGQPGAGGGLPGGQEVRRPPVGPGPREEHLGAVRGGHRGQLGLGVPPCSRQHRRQQRLGPGGRARRVHRLHGQRDHRGLAVGGAGGTGVQQHPRAALLPQLHRLGPVLPGVGEPQPAQHVGHDRPGGTVDGELGERVPGQRGGGGQHQRVDRQRGLQGQQRPHGVHRRPGRVGLPEDVVEDLQRQRPGVPGGQHRAEEGGQVEGALAGEEPVVPGPLQDVHRQLRGVGQLQEEQLLLGDGGEAGRVAAARQHVEGVQAQAQSRVVDGADEVPAVVPGGHVGAPGQRLVGDPEPALAGQLGGGVQLGGQLVVVGDRVGRHGRADQHDVHAEGGHDVELRPRPAPVADDGGRVGRVQVAEGLVEVDRQAQVGAVGGQLGRRPRRGDQVGLEHLDAVEPGAGRGDQLVLQRAGQADGGHRPPPGRPVSQRGSPRGPPARRSAPASGRRRARAR</sequence>
<feature type="compositionally biased region" description="Basic and acidic residues" evidence="1">
    <location>
        <begin position="429"/>
        <end position="446"/>
    </location>
</feature>